<dbReference type="InterPro" id="IPR036047">
    <property type="entry name" value="F-box-like_dom_sf"/>
</dbReference>
<dbReference type="EMBL" id="JASBNA010000034">
    <property type="protein sequence ID" value="KAK7682828.1"/>
    <property type="molecule type" value="Genomic_DNA"/>
</dbReference>
<evidence type="ECO:0000313" key="2">
    <source>
        <dbReference type="EMBL" id="KAK7682828.1"/>
    </source>
</evidence>
<dbReference type="Gene3D" id="1.20.1280.50">
    <property type="match status" value="1"/>
</dbReference>
<proteinExistence type="predicted"/>
<dbReference type="InterPro" id="IPR001810">
    <property type="entry name" value="F-box_dom"/>
</dbReference>
<accession>A0AAW0FP75</accession>
<dbReference type="SUPFAM" id="SSF81383">
    <property type="entry name" value="F-box domain"/>
    <property type="match status" value="1"/>
</dbReference>
<dbReference type="Proteomes" id="UP001385951">
    <property type="component" value="Unassembled WGS sequence"/>
</dbReference>
<comment type="caution">
    <text evidence="2">The sequence shown here is derived from an EMBL/GenBank/DDBJ whole genome shotgun (WGS) entry which is preliminary data.</text>
</comment>
<organism evidence="2 3">
    <name type="scientific">Cerrena zonata</name>
    <dbReference type="NCBI Taxonomy" id="2478898"/>
    <lineage>
        <taxon>Eukaryota</taxon>
        <taxon>Fungi</taxon>
        <taxon>Dikarya</taxon>
        <taxon>Basidiomycota</taxon>
        <taxon>Agaricomycotina</taxon>
        <taxon>Agaricomycetes</taxon>
        <taxon>Polyporales</taxon>
        <taxon>Cerrenaceae</taxon>
        <taxon>Cerrena</taxon>
    </lineage>
</organism>
<evidence type="ECO:0000313" key="3">
    <source>
        <dbReference type="Proteomes" id="UP001385951"/>
    </source>
</evidence>
<sequence>MAEDNLSHLPIELYLHILSFLLPSNLASLIRVSKIYQNATKHELYRNIELSSSIDQANGCIRTLSNALNSPAGLVQRFTLRFPEDEYKDEDKRRMRDQLFWGHLGSALGHMNNVQDIDLECPHHFGVWTALLSQPKDHLKSLTLIHTENYSPRSVAEAERFCRIPPPLPCFESRVRFPSLICLEIQVGFRVDSIHQGFIRSLLITHAEQLQAVSIATQDMRRSETMRLLPRNIKLPRVSILADLDPAYLQPLLSDQLPNLRTLTFAPIPSTTLTITSEELVGHFEKLQTIEASYSVLQLFLSSPRSLEQIEMQTGIETKWEDVRTTVKMLSNCSQSLRVLHIDLFLLGAKIKELWSSIPPLPHLETLLIRTAPDWSNFDLREALNSLIWASKILFPKLPKLQSFFFMEGCPNFPLSSFDDFATHKVQKHVLDHWEKDKVPASLREVIFTSQLTWKKVGKSWQGHTAASGA</sequence>
<gene>
    <name evidence="2" type="ORF">QCA50_014212</name>
</gene>
<dbReference type="Pfam" id="PF12937">
    <property type="entry name" value="F-box-like"/>
    <property type="match status" value="1"/>
</dbReference>
<protein>
    <recommendedName>
        <fullName evidence="1">F-box domain-containing protein</fullName>
    </recommendedName>
</protein>
<evidence type="ECO:0000259" key="1">
    <source>
        <dbReference type="PROSITE" id="PS50181"/>
    </source>
</evidence>
<reference evidence="2 3" key="1">
    <citation type="submission" date="2022-09" db="EMBL/GenBank/DDBJ databases">
        <authorList>
            <person name="Palmer J.M."/>
        </authorList>
    </citation>
    <scope>NUCLEOTIDE SEQUENCE [LARGE SCALE GENOMIC DNA]</scope>
    <source>
        <strain evidence="2 3">DSM 7382</strain>
    </source>
</reference>
<keyword evidence="3" id="KW-1185">Reference proteome</keyword>
<feature type="domain" description="F-box" evidence="1">
    <location>
        <begin position="3"/>
        <end position="48"/>
    </location>
</feature>
<dbReference type="AlphaFoldDB" id="A0AAW0FP75"/>
<name>A0AAW0FP75_9APHY</name>
<dbReference type="PROSITE" id="PS50181">
    <property type="entry name" value="FBOX"/>
    <property type="match status" value="1"/>
</dbReference>
<dbReference type="SUPFAM" id="SSF52047">
    <property type="entry name" value="RNI-like"/>
    <property type="match status" value="1"/>
</dbReference>